<evidence type="ECO:0000256" key="3">
    <source>
        <dbReference type="ARBA" id="ARBA00022801"/>
    </source>
</evidence>
<feature type="compositionally biased region" description="Basic and acidic residues" evidence="6">
    <location>
        <begin position="213"/>
        <end position="223"/>
    </location>
</feature>
<feature type="coiled-coil region" evidence="5">
    <location>
        <begin position="41"/>
        <end position="75"/>
    </location>
</feature>
<keyword evidence="5" id="KW-0175">Coiled coil</keyword>
<comment type="similarity">
    <text evidence="1">Belongs to the peptidase C40 family.</text>
</comment>
<reference evidence="9" key="1">
    <citation type="submission" date="2022-01" db="EMBL/GenBank/DDBJ databases">
        <title>Nocardioidaceae gen. sp. A5X3R13.</title>
        <authorList>
            <person name="Lopez Marin M.A."/>
            <person name="Uhlik O."/>
        </authorList>
    </citation>
    <scope>NUCLEOTIDE SEQUENCE</scope>
    <source>
        <strain evidence="9">A5X3R13</strain>
    </source>
</reference>
<feature type="region of interest" description="Disordered" evidence="6">
    <location>
        <begin position="201"/>
        <end position="232"/>
    </location>
</feature>
<dbReference type="KEGG" id="sgrg:L0C25_23325"/>
<feature type="signal peptide" evidence="7">
    <location>
        <begin position="1"/>
        <end position="28"/>
    </location>
</feature>
<dbReference type="InterPro" id="IPR038765">
    <property type="entry name" value="Papain-like_cys_pep_sf"/>
</dbReference>
<dbReference type="SUPFAM" id="SSF54001">
    <property type="entry name" value="Cysteine proteinases"/>
    <property type="match status" value="1"/>
</dbReference>
<dbReference type="InterPro" id="IPR000064">
    <property type="entry name" value="NLP_P60_dom"/>
</dbReference>
<dbReference type="EMBL" id="CP094970">
    <property type="protein sequence ID" value="UYM05405.1"/>
    <property type="molecule type" value="Genomic_DNA"/>
</dbReference>
<dbReference type="PANTHER" id="PTHR47359:SF3">
    <property type="entry name" value="NLP_P60 DOMAIN-CONTAINING PROTEIN-RELATED"/>
    <property type="match status" value="1"/>
</dbReference>
<evidence type="ECO:0000256" key="4">
    <source>
        <dbReference type="ARBA" id="ARBA00022807"/>
    </source>
</evidence>
<dbReference type="Gene3D" id="6.10.250.3150">
    <property type="match status" value="1"/>
</dbReference>
<evidence type="ECO:0000256" key="6">
    <source>
        <dbReference type="SAM" id="MobiDB-lite"/>
    </source>
</evidence>
<organism evidence="9 10">
    <name type="scientific">Solicola gregarius</name>
    <dbReference type="NCBI Taxonomy" id="2908642"/>
    <lineage>
        <taxon>Bacteria</taxon>
        <taxon>Bacillati</taxon>
        <taxon>Actinomycetota</taxon>
        <taxon>Actinomycetes</taxon>
        <taxon>Propionibacteriales</taxon>
        <taxon>Nocardioidaceae</taxon>
        <taxon>Solicola</taxon>
    </lineage>
</organism>
<dbReference type="PANTHER" id="PTHR47359">
    <property type="entry name" value="PEPTIDOGLYCAN DL-ENDOPEPTIDASE CWLO"/>
    <property type="match status" value="1"/>
</dbReference>
<evidence type="ECO:0000313" key="9">
    <source>
        <dbReference type="EMBL" id="UYM05405.1"/>
    </source>
</evidence>
<accession>A0AA46THU4</accession>
<dbReference type="GO" id="GO:0006508">
    <property type="term" value="P:proteolysis"/>
    <property type="evidence" value="ECO:0007669"/>
    <property type="project" value="UniProtKB-KW"/>
</dbReference>
<feature type="domain" description="NlpC/P60" evidence="8">
    <location>
        <begin position="234"/>
        <end position="349"/>
    </location>
</feature>
<dbReference type="GO" id="GO:0008234">
    <property type="term" value="F:cysteine-type peptidase activity"/>
    <property type="evidence" value="ECO:0007669"/>
    <property type="project" value="UniProtKB-KW"/>
</dbReference>
<dbReference type="Pfam" id="PF00877">
    <property type="entry name" value="NLPC_P60"/>
    <property type="match status" value="1"/>
</dbReference>
<dbReference type="AlphaFoldDB" id="A0AA46THU4"/>
<dbReference type="RefSeq" id="WP_271634240.1">
    <property type="nucleotide sequence ID" value="NZ_CP094970.1"/>
</dbReference>
<protein>
    <submittedName>
        <fullName evidence="9">NlpC/P60 family protein</fullName>
    </submittedName>
</protein>
<dbReference type="Proteomes" id="UP001164390">
    <property type="component" value="Chromosome"/>
</dbReference>
<proteinExistence type="inferred from homology"/>
<keyword evidence="7" id="KW-0732">Signal</keyword>
<dbReference type="InterPro" id="IPR051794">
    <property type="entry name" value="PG_Endopeptidase_C40"/>
</dbReference>
<evidence type="ECO:0000256" key="1">
    <source>
        <dbReference type="ARBA" id="ARBA00007074"/>
    </source>
</evidence>
<dbReference type="PROSITE" id="PS51935">
    <property type="entry name" value="NLPC_P60"/>
    <property type="match status" value="1"/>
</dbReference>
<keyword evidence="2" id="KW-0645">Protease</keyword>
<evidence type="ECO:0000259" key="8">
    <source>
        <dbReference type="PROSITE" id="PS51935"/>
    </source>
</evidence>
<dbReference type="Gene3D" id="3.90.1720.10">
    <property type="entry name" value="endopeptidase domain like (from Nostoc punctiforme)"/>
    <property type="match status" value="1"/>
</dbReference>
<evidence type="ECO:0000256" key="2">
    <source>
        <dbReference type="ARBA" id="ARBA00022670"/>
    </source>
</evidence>
<evidence type="ECO:0000313" key="10">
    <source>
        <dbReference type="Proteomes" id="UP001164390"/>
    </source>
</evidence>
<keyword evidence="10" id="KW-1185">Reference proteome</keyword>
<name>A0AA46THU4_9ACTN</name>
<feature type="chain" id="PRO_5041413183" evidence="7">
    <location>
        <begin position="29"/>
        <end position="349"/>
    </location>
</feature>
<evidence type="ECO:0000256" key="7">
    <source>
        <dbReference type="SAM" id="SignalP"/>
    </source>
</evidence>
<evidence type="ECO:0000256" key="5">
    <source>
        <dbReference type="SAM" id="Coils"/>
    </source>
</evidence>
<keyword evidence="3" id="KW-0378">Hydrolase</keyword>
<keyword evidence="4" id="KW-0788">Thiol protease</keyword>
<sequence length="349" mass="37067">MRTGQRSFNRTRAVVVVCATLAAGLTTAVPAGVASPDEPSLDQVRDRVERLHRDAEEANERYLQLVDQIGETRKQLKATRQDVRDQQASFSKIKKRVTASLVADATDSPLGTTGELLTSDDPEQFIDGLGAMQAYNTTQNDLLAEYSTMSGELQSRETQLEEQLDSIDKAKQKMADEKAEVDKKADEAEDVLDELEAEQREALLNDPDGDGDGPSRDEDRDPTVDTGDGTTDASGAAAAAIAFAKDQLGEPYVYGAAGPDSWDCSGLTSGAYASAGIALPRSSSSQAGAGTPVSSSDMQPGDLVFYYTPISHVAIYLGDGLIIHAPHPGSSVEIVGVSTMPVTAVRRVA</sequence>
<gene>
    <name evidence="9" type="ORF">L0C25_23325</name>
</gene>